<dbReference type="EMBL" id="JAIWYP010000015">
    <property type="protein sequence ID" value="KAH3701176.1"/>
    <property type="molecule type" value="Genomic_DNA"/>
</dbReference>
<reference evidence="2" key="1">
    <citation type="journal article" date="2019" name="bioRxiv">
        <title>The Genome of the Zebra Mussel, Dreissena polymorpha: A Resource for Invasive Species Research.</title>
        <authorList>
            <person name="McCartney M.A."/>
            <person name="Auch B."/>
            <person name="Kono T."/>
            <person name="Mallez S."/>
            <person name="Zhang Y."/>
            <person name="Obille A."/>
            <person name="Becker A."/>
            <person name="Abrahante J.E."/>
            <person name="Garbe J."/>
            <person name="Badalamenti J.P."/>
            <person name="Herman A."/>
            <person name="Mangelson H."/>
            <person name="Liachko I."/>
            <person name="Sullivan S."/>
            <person name="Sone E.D."/>
            <person name="Koren S."/>
            <person name="Silverstein K.A.T."/>
            <person name="Beckman K.B."/>
            <person name="Gohl D.M."/>
        </authorList>
    </citation>
    <scope>NUCLEOTIDE SEQUENCE</scope>
    <source>
        <strain evidence="2">Duluth1</strain>
        <tissue evidence="2">Whole animal</tissue>
    </source>
</reference>
<feature type="coiled-coil region" evidence="1">
    <location>
        <begin position="39"/>
        <end position="66"/>
    </location>
</feature>
<keyword evidence="3" id="KW-1185">Reference proteome</keyword>
<evidence type="ECO:0000256" key="1">
    <source>
        <dbReference type="SAM" id="Coils"/>
    </source>
</evidence>
<comment type="caution">
    <text evidence="2">The sequence shown here is derived from an EMBL/GenBank/DDBJ whole genome shotgun (WGS) entry which is preliminary data.</text>
</comment>
<dbReference type="SUPFAM" id="SSF57997">
    <property type="entry name" value="Tropomyosin"/>
    <property type="match status" value="1"/>
</dbReference>
<dbReference type="AlphaFoldDB" id="A0A9D4BND9"/>
<evidence type="ECO:0000313" key="2">
    <source>
        <dbReference type="EMBL" id="KAH3701176.1"/>
    </source>
</evidence>
<proteinExistence type="predicted"/>
<keyword evidence="1" id="KW-0175">Coiled coil</keyword>
<organism evidence="2 3">
    <name type="scientific">Dreissena polymorpha</name>
    <name type="common">Zebra mussel</name>
    <name type="synonym">Mytilus polymorpha</name>
    <dbReference type="NCBI Taxonomy" id="45954"/>
    <lineage>
        <taxon>Eukaryota</taxon>
        <taxon>Metazoa</taxon>
        <taxon>Spiralia</taxon>
        <taxon>Lophotrochozoa</taxon>
        <taxon>Mollusca</taxon>
        <taxon>Bivalvia</taxon>
        <taxon>Autobranchia</taxon>
        <taxon>Heteroconchia</taxon>
        <taxon>Euheterodonta</taxon>
        <taxon>Imparidentia</taxon>
        <taxon>Neoheterodontei</taxon>
        <taxon>Myida</taxon>
        <taxon>Dreissenoidea</taxon>
        <taxon>Dreissenidae</taxon>
        <taxon>Dreissena</taxon>
    </lineage>
</organism>
<dbReference type="Proteomes" id="UP000828390">
    <property type="component" value="Unassembled WGS sequence"/>
</dbReference>
<gene>
    <name evidence="2" type="ORF">DPMN_076159</name>
</gene>
<evidence type="ECO:0000313" key="3">
    <source>
        <dbReference type="Proteomes" id="UP000828390"/>
    </source>
</evidence>
<protein>
    <submittedName>
        <fullName evidence="2">Uncharacterized protein</fullName>
    </submittedName>
</protein>
<name>A0A9D4BND9_DREPO</name>
<reference evidence="2" key="2">
    <citation type="submission" date="2020-11" db="EMBL/GenBank/DDBJ databases">
        <authorList>
            <person name="McCartney M.A."/>
            <person name="Auch B."/>
            <person name="Kono T."/>
            <person name="Mallez S."/>
            <person name="Becker A."/>
            <person name="Gohl D.M."/>
            <person name="Silverstein K.A.T."/>
            <person name="Koren S."/>
            <person name="Bechman K.B."/>
            <person name="Herman A."/>
            <person name="Abrahante J.E."/>
            <person name="Garbe J."/>
        </authorList>
    </citation>
    <scope>NUCLEOTIDE SEQUENCE</scope>
    <source>
        <strain evidence="2">Duluth1</strain>
        <tissue evidence="2">Whole animal</tissue>
    </source>
</reference>
<accession>A0A9D4BND9</accession>
<sequence>MPLSIFGLRQDGQTERRMDRFLLRLHYIREEPKAVERNLKAVKRNLKAVERNFKAVERNLKAVERNLKAIRVGRIPDNTKLSAP</sequence>